<dbReference type="AlphaFoldDB" id="Q3STV2"/>
<organism evidence="4 5">
    <name type="scientific">Nitrobacter winogradskyi (strain ATCC 25391 / DSM 10237 / CIP 104748 / NCIMB 11846 / Nb-255)</name>
    <dbReference type="NCBI Taxonomy" id="323098"/>
    <lineage>
        <taxon>Bacteria</taxon>
        <taxon>Pseudomonadati</taxon>
        <taxon>Pseudomonadota</taxon>
        <taxon>Alphaproteobacteria</taxon>
        <taxon>Hyphomicrobiales</taxon>
        <taxon>Nitrobacteraceae</taxon>
        <taxon>Nitrobacter</taxon>
    </lineage>
</organism>
<dbReference type="Pfam" id="PF00072">
    <property type="entry name" value="Response_reg"/>
    <property type="match status" value="1"/>
</dbReference>
<keyword evidence="5" id="KW-1185">Reference proteome</keyword>
<dbReference type="STRING" id="323098.Nwi_1027"/>
<name>Q3STV2_NITWN</name>
<dbReference type="eggNOG" id="COG4566">
    <property type="taxonomic scope" value="Bacteria"/>
</dbReference>
<dbReference type="PANTHER" id="PTHR44591">
    <property type="entry name" value="STRESS RESPONSE REGULATOR PROTEIN 1"/>
    <property type="match status" value="1"/>
</dbReference>
<dbReference type="KEGG" id="nwi:Nwi_1027"/>
<gene>
    <name evidence="4" type="ordered locus">Nwi_1027</name>
</gene>
<evidence type="ECO:0000313" key="5">
    <source>
        <dbReference type="Proteomes" id="UP000002531"/>
    </source>
</evidence>
<dbReference type="PROSITE" id="PS50110">
    <property type="entry name" value="RESPONSE_REGULATORY"/>
    <property type="match status" value="1"/>
</dbReference>
<evidence type="ECO:0000256" key="1">
    <source>
        <dbReference type="ARBA" id="ARBA00022553"/>
    </source>
</evidence>
<accession>Q3STV2</accession>
<evidence type="ECO:0000259" key="3">
    <source>
        <dbReference type="PROSITE" id="PS50110"/>
    </source>
</evidence>
<dbReference type="Gene3D" id="3.40.50.2300">
    <property type="match status" value="1"/>
</dbReference>
<keyword evidence="1 2" id="KW-0597">Phosphoprotein</keyword>
<dbReference type="InterPro" id="IPR001789">
    <property type="entry name" value="Sig_transdc_resp-reg_receiver"/>
</dbReference>
<dbReference type="SUPFAM" id="SSF52172">
    <property type="entry name" value="CheY-like"/>
    <property type="match status" value="1"/>
</dbReference>
<dbReference type="GO" id="GO:0000160">
    <property type="term" value="P:phosphorelay signal transduction system"/>
    <property type="evidence" value="ECO:0007669"/>
    <property type="project" value="InterPro"/>
</dbReference>
<reference evidence="4 5" key="1">
    <citation type="journal article" date="2006" name="Appl. Environ. Microbiol.">
        <title>Genome sequence of the chemolithoautotrophic nitrite-oxidizing bacterium Nitrobacter winogradskyi Nb-255.</title>
        <authorList>
            <person name="Starkenburg S.R."/>
            <person name="Chain P.S."/>
            <person name="Sayavedra-Soto L.A."/>
            <person name="Hauser L."/>
            <person name="Land M.L."/>
            <person name="Larimer F.W."/>
            <person name="Malfatti S.A."/>
            <person name="Klotz M.G."/>
            <person name="Bottomley P.J."/>
            <person name="Arp D.J."/>
            <person name="Hickey W.J."/>
        </authorList>
    </citation>
    <scope>NUCLEOTIDE SEQUENCE [LARGE SCALE GENOMIC DNA]</scope>
    <source>
        <strain evidence="5">ATCC 25391 / DSM 10237 / CIP 104748 / NCIMB 11846 / Nb-255</strain>
    </source>
</reference>
<evidence type="ECO:0000256" key="2">
    <source>
        <dbReference type="PROSITE-ProRule" id="PRU00169"/>
    </source>
</evidence>
<dbReference type="OrthoDB" id="9782655at2"/>
<sequence>MIDTIAKNTVVNHTVGVLDDDPAVLQSLRFLLETHGFKVRTFSSALTLLTSIDPDNVDCLVIDYKLPDIDGLNVAERLRERNVAVPIVLVTGHPHQHMAKKAAAAGIDHILLKPHLGDNLVTHVQEAISRKCADN</sequence>
<dbReference type="HOGENOM" id="CLU_000445_69_8_5"/>
<proteinExistence type="predicted"/>
<dbReference type="InterPro" id="IPR050595">
    <property type="entry name" value="Bact_response_regulator"/>
</dbReference>
<dbReference type="EMBL" id="CP000115">
    <property type="protein sequence ID" value="ABA04289.1"/>
    <property type="molecule type" value="Genomic_DNA"/>
</dbReference>
<protein>
    <submittedName>
        <fullName evidence="4">Response regulator receiver</fullName>
    </submittedName>
</protein>
<dbReference type="RefSeq" id="WP_011314323.1">
    <property type="nucleotide sequence ID" value="NC_007406.1"/>
</dbReference>
<dbReference type="InterPro" id="IPR011006">
    <property type="entry name" value="CheY-like_superfamily"/>
</dbReference>
<dbReference type="Proteomes" id="UP000002531">
    <property type="component" value="Chromosome"/>
</dbReference>
<dbReference type="SMART" id="SM00448">
    <property type="entry name" value="REC"/>
    <property type="match status" value="1"/>
</dbReference>
<feature type="domain" description="Response regulatory" evidence="3">
    <location>
        <begin position="14"/>
        <end position="128"/>
    </location>
</feature>
<feature type="modified residue" description="4-aspartylphosphate" evidence="2">
    <location>
        <position position="63"/>
    </location>
</feature>
<dbReference type="PANTHER" id="PTHR44591:SF25">
    <property type="entry name" value="CHEMOTAXIS TWO-COMPONENT RESPONSE REGULATOR"/>
    <property type="match status" value="1"/>
</dbReference>
<evidence type="ECO:0000313" key="4">
    <source>
        <dbReference type="EMBL" id="ABA04289.1"/>
    </source>
</evidence>